<name>A0A6J4MJT1_9BACT</name>
<organism evidence="4">
    <name type="scientific">uncultured Gemmatimonadota bacterium</name>
    <dbReference type="NCBI Taxonomy" id="203437"/>
    <lineage>
        <taxon>Bacteria</taxon>
        <taxon>Pseudomonadati</taxon>
        <taxon>Gemmatimonadota</taxon>
        <taxon>environmental samples</taxon>
    </lineage>
</organism>
<dbReference type="InterPro" id="IPR050218">
    <property type="entry name" value="LptD"/>
</dbReference>
<protein>
    <recommendedName>
        <fullName evidence="3">LPS-assembly protein LptD central domain-containing protein</fullName>
    </recommendedName>
</protein>
<gene>
    <name evidence="4" type="ORF">AVDCRST_MAG89-3757</name>
</gene>
<dbReference type="InterPro" id="IPR045659">
    <property type="entry name" value="LptD_2"/>
</dbReference>
<feature type="domain" description="LPS-assembly protein LptD central" evidence="3">
    <location>
        <begin position="229"/>
        <end position="672"/>
    </location>
</feature>
<feature type="chain" id="PRO_5027016131" description="LPS-assembly protein LptD central domain-containing protein" evidence="2">
    <location>
        <begin position="38"/>
        <end position="679"/>
    </location>
</feature>
<dbReference type="GO" id="GO:0009279">
    <property type="term" value="C:cell outer membrane"/>
    <property type="evidence" value="ECO:0007669"/>
    <property type="project" value="TreeGrafter"/>
</dbReference>
<dbReference type="Pfam" id="PF19838">
    <property type="entry name" value="LptD_2"/>
    <property type="match status" value="1"/>
</dbReference>
<evidence type="ECO:0000313" key="4">
    <source>
        <dbReference type="EMBL" id="CAA9361262.1"/>
    </source>
</evidence>
<evidence type="ECO:0000259" key="3">
    <source>
        <dbReference type="Pfam" id="PF19838"/>
    </source>
</evidence>
<sequence length="679" mass="75471">MSWTFVGLNPMSMKWYRALAPGLALLALALSAAPAQAQIPTSPRGRPTGQAPARPRPQADTVPRDSAARRETVQDSVIDQLLKLEGYVPVEYQADSAEFRNAERTLRLRGNPVVTRQGTEITATDSIVYRELSEFVEIYGKPHVTGEGQDITGDVIYYDLAAERASVRGARTTINEGATWYVQGNVTSEEQGARVYGTSSTFTSDEREEPAYHFKVDRMKVIRNRVLIGRPAYLYFRNVPVFVLPFIVQDLAKGRRSGVLIPEFEITDIVRTDAPGRGERGTGRHIGNIGYYWALSEYTGAQVSFDWRSQSWMSLTAGYQYTNRRRFMNADFSFQQFWREEGQNSRNLRGSGSWQPNERTSLNTSLNYASSTAFERNRSIDPLRQTSEISSTFSLTRRADWGQIGSGAELRQDIATGDSRLGSRLSISPQTVTIFPAGEGALRWYNDASLTLTGDVNYDRNTREEGYQRRLANDARAGANLTGNVRIGPIAVGGGLRYSRDDRESLAAIDSLLVDPAIGGGGLGFLPGLRNETLDWNASTGYEFRLVGATRLTPSISFGQQVVRRDSIIHPDSVLSVEKEQAFGQFIAGTPRVNFGAGLQTELFGFFPGFGQYAAIRHHITPGLRYTYSPQVPQNALQRAVFGEQGGREQNEVTLQFDQTFEAKVRRPAQSARNEQIAR</sequence>
<feature type="non-terminal residue" evidence="4">
    <location>
        <position position="679"/>
    </location>
</feature>
<dbReference type="EMBL" id="CADCTV010000788">
    <property type="protein sequence ID" value="CAA9361262.1"/>
    <property type="molecule type" value="Genomic_DNA"/>
</dbReference>
<reference evidence="4" key="1">
    <citation type="submission" date="2020-02" db="EMBL/GenBank/DDBJ databases">
        <authorList>
            <person name="Meier V. D."/>
        </authorList>
    </citation>
    <scope>NUCLEOTIDE SEQUENCE</scope>
    <source>
        <strain evidence="4">AVDCRST_MAG89</strain>
    </source>
</reference>
<dbReference type="GO" id="GO:1990351">
    <property type="term" value="C:transporter complex"/>
    <property type="evidence" value="ECO:0007669"/>
    <property type="project" value="TreeGrafter"/>
</dbReference>
<accession>A0A6J4MJT1</accession>
<feature type="compositionally biased region" description="Basic and acidic residues" evidence="1">
    <location>
        <begin position="62"/>
        <end position="72"/>
    </location>
</feature>
<feature type="signal peptide" evidence="2">
    <location>
        <begin position="1"/>
        <end position="37"/>
    </location>
</feature>
<dbReference type="PANTHER" id="PTHR30189:SF1">
    <property type="entry name" value="LPS-ASSEMBLY PROTEIN LPTD"/>
    <property type="match status" value="1"/>
</dbReference>
<feature type="region of interest" description="Disordered" evidence="1">
    <location>
        <begin position="38"/>
        <end position="72"/>
    </location>
</feature>
<evidence type="ECO:0000256" key="1">
    <source>
        <dbReference type="SAM" id="MobiDB-lite"/>
    </source>
</evidence>
<dbReference type="AlphaFoldDB" id="A0A6J4MJT1"/>
<evidence type="ECO:0000256" key="2">
    <source>
        <dbReference type="SAM" id="SignalP"/>
    </source>
</evidence>
<dbReference type="PANTHER" id="PTHR30189">
    <property type="entry name" value="LPS-ASSEMBLY PROTEIN"/>
    <property type="match status" value="1"/>
</dbReference>
<keyword evidence="2" id="KW-0732">Signal</keyword>
<dbReference type="SUPFAM" id="SSF56935">
    <property type="entry name" value="Porins"/>
    <property type="match status" value="1"/>
</dbReference>
<proteinExistence type="predicted"/>